<accession>A0A1C1YQN6</accession>
<keyword evidence="6" id="KW-1185">Reference proteome</keyword>
<comment type="caution">
    <text evidence="5">The sequence shown here is derived from an EMBL/GenBank/DDBJ whole genome shotgun (WGS) entry which is preliminary data.</text>
</comment>
<evidence type="ECO:0000313" key="5">
    <source>
        <dbReference type="EMBL" id="OCW55818.1"/>
    </source>
</evidence>
<dbReference type="InterPro" id="IPR050280">
    <property type="entry name" value="OMP_Chaperone_SurA"/>
</dbReference>
<sequence length="313" mass="34258">MHFPAIFRFTGLLIVAALAFAPAPFSAQPAQAASEIKIVVNNQAITSVDIARRVAFLRLQRAGGDLNTKARDQLVEEAIKGQEAARVRLLASDGEVEAAFERFARSNNLSTSQLTQILNQAGVTPKHFKRYIQVQMSWGRVAQALGGRGGSGMSTQDLVSKMLERGQDKPTTTEYILQQVIFVVPANKRSNATLNARKREADQLRGRYQGCDNAASVIGGLRDVTLRQLGRIMQPQLPAEWKSLIEKTKAGSATPARITERGVEFIVICSAKTVSDDKAAEMVFRSENDSAGESEAAKKHLEELRRRAVIANK</sequence>
<evidence type="ECO:0000256" key="2">
    <source>
        <dbReference type="ARBA" id="ARBA00023110"/>
    </source>
</evidence>
<dbReference type="PANTHER" id="PTHR47637">
    <property type="entry name" value="CHAPERONE SURA"/>
    <property type="match status" value="1"/>
</dbReference>
<dbReference type="AlphaFoldDB" id="A0A1C1YQN6"/>
<evidence type="ECO:0000256" key="1">
    <source>
        <dbReference type="ARBA" id="ARBA00022729"/>
    </source>
</evidence>
<dbReference type="EMBL" id="LQZT01000049">
    <property type="protein sequence ID" value="OCW55818.1"/>
    <property type="molecule type" value="Genomic_DNA"/>
</dbReference>
<keyword evidence="2" id="KW-0697">Rotamase</keyword>
<proteinExistence type="predicted"/>
<dbReference type="SUPFAM" id="SSF109998">
    <property type="entry name" value="Triger factor/SurA peptide-binding domain-like"/>
    <property type="match status" value="1"/>
</dbReference>
<dbReference type="RefSeq" id="WP_066184038.1">
    <property type="nucleotide sequence ID" value="NZ_LQZT01000049.1"/>
</dbReference>
<name>A0A1C1YQN6_9HYPH</name>
<keyword evidence="2" id="KW-0413">Isomerase</keyword>
<reference evidence="5 6" key="1">
    <citation type="submission" date="2015-12" db="EMBL/GenBank/DDBJ databases">
        <authorList>
            <person name="Shamseldin A."/>
            <person name="Moawad H."/>
            <person name="Abd El-Rahim W.M."/>
            <person name="Sadowsky M.J."/>
        </authorList>
    </citation>
    <scope>NUCLEOTIDE SEQUENCE [LARGE SCALE GENOMIC DNA]</scope>
    <source>
        <strain evidence="5 6">JC234</strain>
    </source>
</reference>
<feature type="domain" description="SurA N-terminal" evidence="4">
    <location>
        <begin position="36"/>
        <end position="139"/>
    </location>
</feature>
<organism evidence="5 6">
    <name type="scientific">Hoeflea olei</name>
    <dbReference type="NCBI Taxonomy" id="1480615"/>
    <lineage>
        <taxon>Bacteria</taxon>
        <taxon>Pseudomonadati</taxon>
        <taxon>Pseudomonadota</taxon>
        <taxon>Alphaproteobacteria</taxon>
        <taxon>Hyphomicrobiales</taxon>
        <taxon>Rhizobiaceae</taxon>
        <taxon>Hoeflea</taxon>
    </lineage>
</organism>
<dbReference type="Gene3D" id="1.10.4030.10">
    <property type="entry name" value="Porin chaperone SurA, peptide-binding domain"/>
    <property type="match status" value="1"/>
</dbReference>
<dbReference type="OrthoDB" id="9791746at2"/>
<evidence type="ECO:0000256" key="3">
    <source>
        <dbReference type="SAM" id="SignalP"/>
    </source>
</evidence>
<dbReference type="GO" id="GO:0003755">
    <property type="term" value="F:peptidyl-prolyl cis-trans isomerase activity"/>
    <property type="evidence" value="ECO:0007669"/>
    <property type="project" value="UniProtKB-KW"/>
</dbReference>
<evidence type="ECO:0000313" key="6">
    <source>
        <dbReference type="Proteomes" id="UP000094795"/>
    </source>
</evidence>
<dbReference type="InterPro" id="IPR027304">
    <property type="entry name" value="Trigger_fact/SurA_dom_sf"/>
</dbReference>
<feature type="chain" id="PRO_5008656427" evidence="3">
    <location>
        <begin position="28"/>
        <end position="313"/>
    </location>
</feature>
<dbReference type="InterPro" id="IPR015391">
    <property type="entry name" value="SurA_N"/>
</dbReference>
<feature type="signal peptide" evidence="3">
    <location>
        <begin position="1"/>
        <end position="27"/>
    </location>
</feature>
<dbReference type="Proteomes" id="UP000094795">
    <property type="component" value="Unassembled WGS sequence"/>
</dbReference>
<dbReference type="Pfam" id="PF09312">
    <property type="entry name" value="SurA_N"/>
    <property type="match status" value="1"/>
</dbReference>
<dbReference type="PANTHER" id="PTHR47637:SF1">
    <property type="entry name" value="CHAPERONE SURA"/>
    <property type="match status" value="1"/>
</dbReference>
<keyword evidence="1 3" id="KW-0732">Signal</keyword>
<evidence type="ECO:0000259" key="4">
    <source>
        <dbReference type="Pfam" id="PF09312"/>
    </source>
</evidence>
<protein>
    <submittedName>
        <fullName evidence="5">Molecular chaperone SurA</fullName>
    </submittedName>
</protein>
<gene>
    <name evidence="5" type="ORF">AWJ14_15175</name>
</gene>
<dbReference type="STRING" id="1480615.AWJ14_15175"/>